<dbReference type="GO" id="GO:0043842">
    <property type="term" value="F:Kdo transferase activity"/>
    <property type="evidence" value="ECO:0007669"/>
    <property type="project" value="UniProtKB-EC"/>
</dbReference>
<dbReference type="InterPro" id="IPR038107">
    <property type="entry name" value="Glycos_transf_N_sf"/>
</dbReference>
<keyword evidence="7" id="KW-1185">Reference proteome</keyword>
<name>D5EGC7_AMICL</name>
<dbReference type="OrthoDB" id="9789797at2"/>
<feature type="active site" description="Proton acceptor" evidence="2">
    <location>
        <position position="44"/>
    </location>
</feature>
<evidence type="ECO:0000256" key="3">
    <source>
        <dbReference type="PIRSR" id="PIRSR639901-2"/>
    </source>
</evidence>
<reference evidence="6 7" key="1">
    <citation type="journal article" date="2010" name="Stand. Genomic Sci.">
        <title>Complete genome sequence of Aminobacterium colombiense type strain (ALA-1).</title>
        <authorList>
            <person name="Chertkov O."/>
            <person name="Sikorski J."/>
            <person name="Brambilla E."/>
            <person name="Lapidus A."/>
            <person name="Copeland A."/>
            <person name="Glavina Del Rio T."/>
            <person name="Nolan M."/>
            <person name="Lucas S."/>
            <person name="Tice H."/>
            <person name="Cheng J.F."/>
            <person name="Han C."/>
            <person name="Detter J.C."/>
            <person name="Bruce D."/>
            <person name="Tapia R."/>
            <person name="Goodwin L."/>
            <person name="Pitluck S."/>
            <person name="Liolios K."/>
            <person name="Ivanova N."/>
            <person name="Mavromatis K."/>
            <person name="Ovchinnikova G."/>
            <person name="Pati A."/>
            <person name="Chen A."/>
            <person name="Palaniappan K."/>
            <person name="Land M."/>
            <person name="Hauser L."/>
            <person name="Chang Y.J."/>
            <person name="Jeffries C.D."/>
            <person name="Spring S."/>
            <person name="Rohde M."/>
            <person name="Goker M."/>
            <person name="Bristow J."/>
            <person name="Eisen J.A."/>
            <person name="Markowitz V."/>
            <person name="Hugenholtz P."/>
            <person name="Kyrpides N.C."/>
            <person name="Klenk H.P."/>
        </authorList>
    </citation>
    <scope>NUCLEOTIDE SEQUENCE [LARGE SCALE GENOMIC DNA]</scope>
    <source>
        <strain evidence="7">DSM 12261 / ALA-1</strain>
    </source>
</reference>
<keyword evidence="4" id="KW-0472">Membrane</keyword>
<dbReference type="SUPFAM" id="SSF53756">
    <property type="entry name" value="UDP-Glycosyltransferase/glycogen phosphorylase"/>
    <property type="match status" value="1"/>
</dbReference>
<dbReference type="Gene3D" id="3.40.50.2000">
    <property type="entry name" value="Glycogen Phosphorylase B"/>
    <property type="match status" value="1"/>
</dbReference>
<gene>
    <name evidence="6" type="ordered locus">Amico_1492</name>
</gene>
<comment type="catalytic activity">
    <reaction evidence="4">
        <text>lipid IVA (E. coli) + CMP-3-deoxy-beta-D-manno-octulosonate = alpha-Kdo-(2-&gt;6)-lipid IVA (E. coli) + CMP + H(+)</text>
        <dbReference type="Rhea" id="RHEA:28066"/>
        <dbReference type="ChEBI" id="CHEBI:15378"/>
        <dbReference type="ChEBI" id="CHEBI:58603"/>
        <dbReference type="ChEBI" id="CHEBI:60364"/>
        <dbReference type="ChEBI" id="CHEBI:60377"/>
        <dbReference type="ChEBI" id="CHEBI:85987"/>
        <dbReference type="EC" id="2.4.99.12"/>
    </reaction>
</comment>
<dbReference type="PANTHER" id="PTHR42755">
    <property type="entry name" value="3-DEOXY-MANNO-OCTULOSONATE CYTIDYLYLTRANSFERASE"/>
    <property type="match status" value="1"/>
</dbReference>
<evidence type="ECO:0000313" key="6">
    <source>
        <dbReference type="EMBL" id="ADE57609.1"/>
    </source>
</evidence>
<keyword evidence="4" id="KW-0448">Lipopolysaccharide biosynthesis</keyword>
<protein>
    <recommendedName>
        <fullName evidence="4">3-deoxy-D-manno-octulosonic acid transferase</fullName>
        <shortName evidence="4">Kdo transferase</shortName>
        <ecNumber evidence="4">2.4.99.12</ecNumber>
    </recommendedName>
    <alternativeName>
        <fullName evidence="4">Lipid IV(A) 3-deoxy-D-manno-octulosonic acid transferase</fullName>
    </alternativeName>
</protein>
<evidence type="ECO:0000313" key="7">
    <source>
        <dbReference type="Proteomes" id="UP000002366"/>
    </source>
</evidence>
<dbReference type="Gene3D" id="3.40.50.11720">
    <property type="entry name" value="3-Deoxy-D-manno-octulosonic-acid transferase, N-terminal domain"/>
    <property type="match status" value="1"/>
</dbReference>
<dbReference type="Proteomes" id="UP000002366">
    <property type="component" value="Chromosome"/>
</dbReference>
<feature type="site" description="Transition state stabilizer" evidence="3">
    <location>
        <position position="115"/>
    </location>
</feature>
<feature type="domain" description="3-deoxy-D-manno-octulosonic-acid transferase N-terminal" evidence="5">
    <location>
        <begin position="14"/>
        <end position="195"/>
    </location>
</feature>
<comment type="subcellular location">
    <subcellularLocation>
        <location evidence="4">Cell membrane</location>
    </subcellularLocation>
</comment>
<dbReference type="RefSeq" id="WP_013048872.1">
    <property type="nucleotide sequence ID" value="NC_014011.1"/>
</dbReference>
<comment type="similarity">
    <text evidence="4">Belongs to the glycosyltransferase group 1 family.</text>
</comment>
<dbReference type="HOGENOM" id="CLU_036146_2_0_0"/>
<dbReference type="EC" id="2.4.99.12" evidence="4"/>
<accession>D5EGC7</accession>
<sequence length="401" mass="44796">MAYPWLAHKYKTGLNERKALYTEEKKQLFRRKNPLWVHSVSVGEVQSAWPLLLAAHEDVPDLPVVLSTTTVTGKDMAHQLVSELFDAHIYYPWDTPWIVARALDAIQPKAYVVIETEIWPNLLKELVKRQIPAFLVNGRFSETTSLKGKNHPDFWRNIFSCFTRLMVRSDKDEEYLLSLGLEPEKIAVTGDCKVDALRLRQKSADFSWANKLIGRRKPVFLAGSTHTGEDEIVLEAYSQVKKQIPEARLIIVPRHPERAEAVTASAQKIAKAERLSAVKNGWDILIVDKIGVLFDLYGVADSAFVGGSLVPKGGQNLMEAAVFGIPVCHGPNMEDFPEAAAGLAAHHGAVTVRNAEEMAEWWQKSLSPSMRERVKQGAAQYFEGVGGAASLSWKEIREVMG</sequence>
<dbReference type="eggNOG" id="COG1519">
    <property type="taxonomic scope" value="Bacteria"/>
</dbReference>
<keyword evidence="4" id="KW-1003">Cell membrane</keyword>
<dbReference type="KEGG" id="aco:Amico_1492"/>
<dbReference type="CAZy" id="GT30">
    <property type="family name" value="Glycosyltransferase Family 30"/>
</dbReference>
<evidence type="ECO:0000256" key="2">
    <source>
        <dbReference type="PIRSR" id="PIRSR639901-1"/>
    </source>
</evidence>
<evidence type="ECO:0000259" key="5">
    <source>
        <dbReference type="Pfam" id="PF04413"/>
    </source>
</evidence>
<dbReference type="EMBL" id="CP001997">
    <property type="protein sequence ID" value="ADE57609.1"/>
    <property type="molecule type" value="Genomic_DNA"/>
</dbReference>
<dbReference type="InterPro" id="IPR039901">
    <property type="entry name" value="Kdotransferase"/>
</dbReference>
<evidence type="ECO:0000256" key="1">
    <source>
        <dbReference type="ARBA" id="ARBA00022679"/>
    </source>
</evidence>
<dbReference type="InterPro" id="IPR007507">
    <property type="entry name" value="Glycos_transf_N"/>
</dbReference>
<dbReference type="AlphaFoldDB" id="D5EGC7"/>
<proteinExistence type="inferred from homology"/>
<dbReference type="GO" id="GO:0009244">
    <property type="term" value="P:lipopolysaccharide core region biosynthetic process"/>
    <property type="evidence" value="ECO:0007669"/>
    <property type="project" value="UniProtKB-UniRule"/>
</dbReference>
<comment type="pathway">
    <text evidence="4">Bacterial outer membrane biogenesis; LPS core biosynthesis.</text>
</comment>
<dbReference type="GO" id="GO:0009245">
    <property type="term" value="P:lipid A biosynthetic process"/>
    <property type="evidence" value="ECO:0007669"/>
    <property type="project" value="TreeGrafter"/>
</dbReference>
<organism evidence="6 7">
    <name type="scientific">Aminobacterium colombiense (strain DSM 12261 / ALA-1)</name>
    <dbReference type="NCBI Taxonomy" id="572547"/>
    <lineage>
        <taxon>Bacteria</taxon>
        <taxon>Thermotogati</taxon>
        <taxon>Synergistota</taxon>
        <taxon>Synergistia</taxon>
        <taxon>Synergistales</taxon>
        <taxon>Aminobacteriaceae</taxon>
        <taxon>Aminobacterium</taxon>
    </lineage>
</organism>
<evidence type="ECO:0000256" key="4">
    <source>
        <dbReference type="RuleBase" id="RU365103"/>
    </source>
</evidence>
<comment type="function">
    <text evidence="4">Involved in lipopolysaccharide (LPS) biosynthesis. Catalyzes the transfer of 3-deoxy-D-manno-octulosonate (Kdo) residue(s) from CMP-Kdo to lipid IV(A), the tetraacyldisaccharide-1,4'-bisphosphate precursor of lipid A.</text>
</comment>
<dbReference type="STRING" id="572547.Amico_1492"/>
<dbReference type="PANTHER" id="PTHR42755:SF1">
    <property type="entry name" value="3-DEOXY-D-MANNO-OCTULOSONIC ACID TRANSFERASE, MITOCHONDRIAL-RELATED"/>
    <property type="match status" value="1"/>
</dbReference>
<keyword evidence="1 4" id="KW-0808">Transferase</keyword>
<dbReference type="UniPathway" id="UPA00958"/>
<dbReference type="GO" id="GO:0005886">
    <property type="term" value="C:plasma membrane"/>
    <property type="evidence" value="ECO:0007669"/>
    <property type="project" value="UniProtKB-SubCell"/>
</dbReference>
<dbReference type="Pfam" id="PF04413">
    <property type="entry name" value="Glycos_transf_N"/>
    <property type="match status" value="1"/>
</dbReference>
<feature type="site" description="Transition state stabilizer" evidence="3">
    <location>
        <position position="193"/>
    </location>
</feature>